<dbReference type="AlphaFoldDB" id="A0A6A1VNL4"/>
<reference evidence="1 2" key="1">
    <citation type="journal article" date="2019" name="Plant Biotechnol. J.">
        <title>The red bayberry genome and genetic basis of sex determination.</title>
        <authorList>
            <person name="Jia H.M."/>
            <person name="Jia H.J."/>
            <person name="Cai Q.L."/>
            <person name="Wang Y."/>
            <person name="Zhao H.B."/>
            <person name="Yang W.F."/>
            <person name="Wang G.Y."/>
            <person name="Li Y.H."/>
            <person name="Zhan D.L."/>
            <person name="Shen Y.T."/>
            <person name="Niu Q.F."/>
            <person name="Chang L."/>
            <person name="Qiu J."/>
            <person name="Zhao L."/>
            <person name="Xie H.B."/>
            <person name="Fu W.Y."/>
            <person name="Jin J."/>
            <person name="Li X.W."/>
            <person name="Jiao Y."/>
            <person name="Zhou C.C."/>
            <person name="Tu T."/>
            <person name="Chai C.Y."/>
            <person name="Gao J.L."/>
            <person name="Fan L.J."/>
            <person name="van de Weg E."/>
            <person name="Wang J.Y."/>
            <person name="Gao Z.S."/>
        </authorList>
    </citation>
    <scope>NUCLEOTIDE SEQUENCE [LARGE SCALE GENOMIC DNA]</scope>
    <source>
        <tissue evidence="1">Leaves</tissue>
    </source>
</reference>
<gene>
    <name evidence="1" type="ORF">CJ030_MR5G000436</name>
</gene>
<sequence>MSNLLWKTFYRCFSKLKCLPTIQSSPLPNEDDDDYPSFTSTTGSIIVKNYNSLYDLTSDSTSKSLTVSATDFFSSADDSDETDSPPDFATIFASQRFFFSSPGLSKSIIESQATGQDPDNVSATDFFSSADDSRSKQIHPLTLPILCLPAFLLLPPLHFVIESQATGQDPGL</sequence>
<evidence type="ECO:0000313" key="1">
    <source>
        <dbReference type="EMBL" id="KAB1214293.1"/>
    </source>
</evidence>
<name>A0A6A1VNL4_9ROSI</name>
<comment type="caution">
    <text evidence="1">The sequence shown here is derived from an EMBL/GenBank/DDBJ whole genome shotgun (WGS) entry which is preliminary data.</text>
</comment>
<proteinExistence type="predicted"/>
<accession>A0A6A1VNL4</accession>
<organism evidence="1 2">
    <name type="scientific">Morella rubra</name>
    <name type="common">Chinese bayberry</name>
    <dbReference type="NCBI Taxonomy" id="262757"/>
    <lineage>
        <taxon>Eukaryota</taxon>
        <taxon>Viridiplantae</taxon>
        <taxon>Streptophyta</taxon>
        <taxon>Embryophyta</taxon>
        <taxon>Tracheophyta</taxon>
        <taxon>Spermatophyta</taxon>
        <taxon>Magnoliopsida</taxon>
        <taxon>eudicotyledons</taxon>
        <taxon>Gunneridae</taxon>
        <taxon>Pentapetalae</taxon>
        <taxon>rosids</taxon>
        <taxon>fabids</taxon>
        <taxon>Fagales</taxon>
        <taxon>Myricaceae</taxon>
        <taxon>Morella</taxon>
    </lineage>
</organism>
<dbReference type="EMBL" id="RXIC02000023">
    <property type="protein sequence ID" value="KAB1214293.1"/>
    <property type="molecule type" value="Genomic_DNA"/>
</dbReference>
<dbReference type="OrthoDB" id="690912at2759"/>
<dbReference type="Proteomes" id="UP000516437">
    <property type="component" value="Chromosome 5"/>
</dbReference>
<protein>
    <submittedName>
        <fullName evidence="1">Uncharacterized protein</fullName>
    </submittedName>
</protein>
<evidence type="ECO:0000313" key="2">
    <source>
        <dbReference type="Proteomes" id="UP000516437"/>
    </source>
</evidence>
<keyword evidence="2" id="KW-1185">Reference proteome</keyword>